<feature type="compositionally biased region" description="Polar residues" evidence="1">
    <location>
        <begin position="421"/>
        <end position="433"/>
    </location>
</feature>
<evidence type="ECO:0000259" key="2">
    <source>
        <dbReference type="Pfam" id="PF08585"/>
    </source>
</evidence>
<feature type="compositionally biased region" description="Basic and acidic residues" evidence="1">
    <location>
        <begin position="314"/>
        <end position="415"/>
    </location>
</feature>
<dbReference type="Gene3D" id="2.40.50.770">
    <property type="entry name" value="RecQ-mediated genome instability protein Rmi1, C-terminal domain"/>
    <property type="match status" value="1"/>
</dbReference>
<dbReference type="Pfam" id="PF08585">
    <property type="entry name" value="RMI1_N_C"/>
    <property type="match status" value="1"/>
</dbReference>
<feature type="region of interest" description="Disordered" evidence="1">
    <location>
        <begin position="247"/>
        <end position="444"/>
    </location>
</feature>
<evidence type="ECO:0000256" key="1">
    <source>
        <dbReference type="SAM" id="MobiDB-lite"/>
    </source>
</evidence>
<dbReference type="RefSeq" id="XP_028866111.1">
    <property type="nucleotide sequence ID" value="XM_029010278.1"/>
</dbReference>
<name>A0A2H6KA53_9APIC</name>
<dbReference type="OrthoDB" id="434939at2759"/>
<protein>
    <submittedName>
        <fullName evidence="3">Octopamine receptor oamb, putative</fullName>
    </submittedName>
</protein>
<dbReference type="EMBL" id="BDSA01000001">
    <property type="protein sequence ID" value="GBE59868.1"/>
    <property type="molecule type" value="Genomic_DNA"/>
</dbReference>
<keyword evidence="3" id="KW-0675">Receptor</keyword>
<feature type="compositionally biased region" description="Pro residues" evidence="1">
    <location>
        <begin position="297"/>
        <end position="312"/>
    </location>
</feature>
<evidence type="ECO:0000313" key="4">
    <source>
        <dbReference type="Proteomes" id="UP000236319"/>
    </source>
</evidence>
<feature type="region of interest" description="Disordered" evidence="1">
    <location>
        <begin position="211"/>
        <end position="234"/>
    </location>
</feature>
<proteinExistence type="predicted"/>
<reference evidence="3 4" key="1">
    <citation type="journal article" date="2017" name="BMC Genomics">
        <title>Whole-genome assembly of Babesia ovata and comparative genomics between closely related pathogens.</title>
        <authorList>
            <person name="Yamagishi J."/>
            <person name="Asada M."/>
            <person name="Hakimi H."/>
            <person name="Tanaka T.Q."/>
            <person name="Sugimoto C."/>
            <person name="Kawazu S."/>
        </authorList>
    </citation>
    <scope>NUCLEOTIDE SEQUENCE [LARGE SCALE GENOMIC DNA]</scope>
    <source>
        <strain evidence="3 4">Miyake</strain>
    </source>
</reference>
<dbReference type="Proteomes" id="UP000236319">
    <property type="component" value="Unassembled WGS sequence"/>
</dbReference>
<feature type="domain" description="RecQ mediated genome instability protein 1 OB-fold" evidence="2">
    <location>
        <begin position="130"/>
        <end position="175"/>
    </location>
</feature>
<evidence type="ECO:0000313" key="3">
    <source>
        <dbReference type="EMBL" id="GBE59868.1"/>
    </source>
</evidence>
<dbReference type="InterPro" id="IPR042470">
    <property type="entry name" value="RMI1_N_C_sf"/>
</dbReference>
<gene>
    <name evidence="3" type="ORF">BOVATA_013610</name>
</gene>
<dbReference type="GeneID" id="39873638"/>
<comment type="caution">
    <text evidence="3">The sequence shown here is derived from an EMBL/GenBank/DDBJ whole genome shotgun (WGS) entry which is preliminary data.</text>
</comment>
<dbReference type="AlphaFoldDB" id="A0A2H6KA53"/>
<dbReference type="VEuPathDB" id="PiroplasmaDB:BOVATA_013610"/>
<sequence length="444" mass="47362">MSNLAQALQAIRREWNLEISPAQATEIAREAGVDTNATALKRVLLNTDICVIRSGADNAGGKGGVASSTELDALPRPLLCQVLKVVDVTQPKDGVARKDGTGNPLYKVTLTTGQINFHAVLLDAKMPIVSLAPGTKVLLTERKLVHTDGIAVLRPNHYEVLGGVVPELHQPWVIQREVNFQRFSDGARRIVSDAPKFEPLDTSTLKAAIDLNKLSLKPPPPKSAKGAPAKDTGAKVIKAAAPKQGKLIKSAYKLPPDKKALPHPKAASRRDSSEAPAAKDAAPRVTPPPAKARGKGVPPPKPNTAGVKPPPKMSGDRPPKTDNDRAPKTNSDRTPKMTGDRMPKANNDRIPKESSDRTPKASADRMPKTSSDRTPKASADRMPKTSSDRIPKTSSDRTPKMGGDRPPKTSGDRTPKKATSPAPSANPRRNSAAQGRPHPAPKNM</sequence>
<organism evidence="3 4">
    <name type="scientific">Babesia ovata</name>
    <dbReference type="NCBI Taxonomy" id="189622"/>
    <lineage>
        <taxon>Eukaryota</taxon>
        <taxon>Sar</taxon>
        <taxon>Alveolata</taxon>
        <taxon>Apicomplexa</taxon>
        <taxon>Aconoidasida</taxon>
        <taxon>Piroplasmida</taxon>
        <taxon>Babesiidae</taxon>
        <taxon>Babesia</taxon>
    </lineage>
</organism>
<accession>A0A2H6KA53</accession>
<keyword evidence="4" id="KW-1185">Reference proteome</keyword>
<dbReference type="InterPro" id="IPR013894">
    <property type="entry name" value="RMI1_OB"/>
</dbReference>